<name>A0A8S1NZE9_PARPR</name>
<keyword evidence="1" id="KW-1133">Transmembrane helix</keyword>
<evidence type="ECO:0000313" key="3">
    <source>
        <dbReference type="Proteomes" id="UP000688137"/>
    </source>
</evidence>
<organism evidence="2 3">
    <name type="scientific">Paramecium primaurelia</name>
    <dbReference type="NCBI Taxonomy" id="5886"/>
    <lineage>
        <taxon>Eukaryota</taxon>
        <taxon>Sar</taxon>
        <taxon>Alveolata</taxon>
        <taxon>Ciliophora</taxon>
        <taxon>Intramacronucleata</taxon>
        <taxon>Oligohymenophorea</taxon>
        <taxon>Peniculida</taxon>
        <taxon>Parameciidae</taxon>
        <taxon>Paramecium</taxon>
    </lineage>
</organism>
<protein>
    <submittedName>
        <fullName evidence="2">Uncharacterized protein</fullName>
    </submittedName>
</protein>
<comment type="caution">
    <text evidence="2">The sequence shown here is derived from an EMBL/GenBank/DDBJ whole genome shotgun (WGS) entry which is preliminary data.</text>
</comment>
<dbReference type="AlphaFoldDB" id="A0A8S1NZE9"/>
<reference evidence="2" key="1">
    <citation type="submission" date="2021-01" db="EMBL/GenBank/DDBJ databases">
        <authorList>
            <consortium name="Genoscope - CEA"/>
            <person name="William W."/>
        </authorList>
    </citation>
    <scope>NUCLEOTIDE SEQUENCE</scope>
</reference>
<feature type="transmembrane region" description="Helical" evidence="1">
    <location>
        <begin position="43"/>
        <end position="60"/>
    </location>
</feature>
<gene>
    <name evidence="2" type="ORF">PPRIM_AZ9-3.1.T0980034</name>
</gene>
<accession>A0A8S1NZE9</accession>
<sequence>MKQLQILYNKEIQQLEKRGVCLDLAYLSQVRFLIMYFSKILDIQILVNIFRSAIILISLYEFPQLIFNVKEDENYTLLGNLDSNQPFYQRIYGKIKLEKTHSMDD</sequence>
<dbReference type="Proteomes" id="UP000688137">
    <property type="component" value="Unassembled WGS sequence"/>
</dbReference>
<keyword evidence="1" id="KW-0472">Membrane</keyword>
<keyword evidence="3" id="KW-1185">Reference proteome</keyword>
<keyword evidence="1" id="KW-0812">Transmembrane</keyword>
<dbReference type="OMA" id="NIFRSAI"/>
<proteinExistence type="predicted"/>
<evidence type="ECO:0000256" key="1">
    <source>
        <dbReference type="SAM" id="Phobius"/>
    </source>
</evidence>
<dbReference type="EMBL" id="CAJJDM010000101">
    <property type="protein sequence ID" value="CAD8095163.1"/>
    <property type="molecule type" value="Genomic_DNA"/>
</dbReference>
<evidence type="ECO:0000313" key="2">
    <source>
        <dbReference type="EMBL" id="CAD8095163.1"/>
    </source>
</evidence>